<evidence type="ECO:0000313" key="3">
    <source>
        <dbReference type="EMBL" id="RKR03037.1"/>
    </source>
</evidence>
<dbReference type="Gene3D" id="2.60.300.12">
    <property type="entry name" value="HesB-like domain"/>
    <property type="match status" value="1"/>
</dbReference>
<accession>A0A495DL49</accession>
<dbReference type="InterPro" id="IPR035903">
    <property type="entry name" value="HesB-like_dom_sf"/>
</dbReference>
<proteinExistence type="inferred from homology"/>
<dbReference type="PANTHER" id="PTHR10072">
    <property type="entry name" value="IRON-SULFUR CLUSTER ASSEMBLY PROTEIN"/>
    <property type="match status" value="1"/>
</dbReference>
<protein>
    <submittedName>
        <fullName evidence="3">Iron-sulfur cluster assembly protein</fullName>
    </submittedName>
</protein>
<dbReference type="GO" id="GO:0051537">
    <property type="term" value="F:2 iron, 2 sulfur cluster binding"/>
    <property type="evidence" value="ECO:0007669"/>
    <property type="project" value="TreeGrafter"/>
</dbReference>
<name>A0A495DL49_9PROT</name>
<feature type="domain" description="Core" evidence="2">
    <location>
        <begin position="10"/>
        <end position="109"/>
    </location>
</feature>
<dbReference type="AlphaFoldDB" id="A0A495DL49"/>
<comment type="caution">
    <text evidence="3">The sequence shown here is derived from an EMBL/GenBank/DDBJ whole genome shotgun (WGS) entry which is preliminary data.</text>
</comment>
<dbReference type="EMBL" id="RBIM01000002">
    <property type="protein sequence ID" value="RKR03037.1"/>
    <property type="molecule type" value="Genomic_DNA"/>
</dbReference>
<dbReference type="NCBIfam" id="TIGR00049">
    <property type="entry name" value="iron-sulfur cluster assembly accessory protein"/>
    <property type="match status" value="1"/>
</dbReference>
<dbReference type="GO" id="GO:0005829">
    <property type="term" value="C:cytosol"/>
    <property type="evidence" value="ECO:0007669"/>
    <property type="project" value="TreeGrafter"/>
</dbReference>
<comment type="similarity">
    <text evidence="1">Belongs to the HesB/IscA family.</text>
</comment>
<dbReference type="RefSeq" id="WP_121210257.1">
    <property type="nucleotide sequence ID" value="NZ_RBIM01000002.1"/>
</dbReference>
<dbReference type="Pfam" id="PF01521">
    <property type="entry name" value="Fe-S_biosyn"/>
    <property type="match status" value="1"/>
</dbReference>
<dbReference type="Proteomes" id="UP000273675">
    <property type="component" value="Unassembled WGS sequence"/>
</dbReference>
<sequence length="119" mass="12897">MTVRERPKAVTLSEAAAQRVKALMVQRGAGFLRVGVKNGGCAGMEYEMAYVEAPGPLDERVEDQGVEIVLESKALLFLLGTQIDYEITPLHAKFVFNNPNQTDACGCGESVTIVPVKEI</sequence>
<dbReference type="PANTHER" id="PTHR10072:SF41">
    <property type="entry name" value="IRON-SULFUR CLUSTER ASSEMBLY 1 HOMOLOG, MITOCHONDRIAL"/>
    <property type="match status" value="1"/>
</dbReference>
<dbReference type="GO" id="GO:0016226">
    <property type="term" value="P:iron-sulfur cluster assembly"/>
    <property type="evidence" value="ECO:0007669"/>
    <property type="project" value="InterPro"/>
</dbReference>
<evidence type="ECO:0000256" key="1">
    <source>
        <dbReference type="ARBA" id="ARBA00006718"/>
    </source>
</evidence>
<organism evidence="3 4">
    <name type="scientific">Maricaulis maris</name>
    <dbReference type="NCBI Taxonomy" id="74318"/>
    <lineage>
        <taxon>Bacteria</taxon>
        <taxon>Pseudomonadati</taxon>
        <taxon>Pseudomonadota</taxon>
        <taxon>Alphaproteobacteria</taxon>
        <taxon>Maricaulales</taxon>
        <taxon>Maricaulaceae</taxon>
        <taxon>Maricaulis</taxon>
    </lineage>
</organism>
<dbReference type="SUPFAM" id="SSF89360">
    <property type="entry name" value="HesB-like domain"/>
    <property type="match status" value="1"/>
</dbReference>
<dbReference type="InterPro" id="IPR000361">
    <property type="entry name" value="ATAP_core_dom"/>
</dbReference>
<reference evidence="3 4" key="1">
    <citation type="submission" date="2018-10" db="EMBL/GenBank/DDBJ databases">
        <title>Genomic Encyclopedia of Type Strains, Phase IV (KMG-IV): sequencing the most valuable type-strain genomes for metagenomic binning, comparative biology and taxonomic classification.</title>
        <authorList>
            <person name="Goeker M."/>
        </authorList>
    </citation>
    <scope>NUCLEOTIDE SEQUENCE [LARGE SCALE GENOMIC DNA]</scope>
    <source>
        <strain evidence="3 4">DSM 4734</strain>
    </source>
</reference>
<evidence type="ECO:0000313" key="4">
    <source>
        <dbReference type="Proteomes" id="UP000273675"/>
    </source>
</evidence>
<dbReference type="InterPro" id="IPR016092">
    <property type="entry name" value="ATAP"/>
</dbReference>
<evidence type="ECO:0000259" key="2">
    <source>
        <dbReference type="Pfam" id="PF01521"/>
    </source>
</evidence>
<dbReference type="InterPro" id="IPR050322">
    <property type="entry name" value="Fe-S_cluster_asmbl/transfer"/>
</dbReference>
<gene>
    <name evidence="3" type="ORF">C7435_0985</name>
</gene>
<dbReference type="OrthoDB" id="9801228at2"/>